<feature type="signal peptide" evidence="1">
    <location>
        <begin position="1"/>
        <end position="20"/>
    </location>
</feature>
<sequence>MKKTLFKIFLLILSGGLLLAGCQKQGGPMADTILINGHIWTASQSAPEVEALAIVQNRIVKTGTSSEIKRLAGPGTRVLDLQGRLVLPGFIDAHTHFLNGGLALRSVKLRDCRSREEFVSRIAAKALELPAGSWILNGDWDHEQFSPPVLPTREWIDAVTPDHPVCVNRFDGHMVLVNSLALKLAGIDRKTVSPDGGEIVRDPKTGEPTGILKDAAADLVYAIIPAPSLEEKKEAVKIALKEAAVHGVTSIHDMSDASSFEVYQELLGSGQLTARLYVYIQIPEIDSFLRLKIKSGFGHPFLRLAGLKGFVDGSLGSSTALFFEPYSDNPRAYGLLASHMFPEGIMEQRLRQADRAGLQVAIHAIGDRANAILLDMIEKIFAENGPRDRRWRIEHCQHLRRSDIDRYGRLGLVASVQPYHAIDDGCWAERKIGPERARTTYAFKSLQQAGAVLVFGSDWTVAPLDPLTGIYAAVSRRTLDGKNPDGWIPEEKITLEEAIKSYTIRAAYAEFSEKEKGTLEPGKLADLVVLDRDLFRIDPEEILKTGVVLTMVDGRVVHSSPDFMVDDKQK</sequence>
<dbReference type="InterPro" id="IPR033932">
    <property type="entry name" value="YtcJ-like"/>
</dbReference>
<dbReference type="Gene3D" id="3.10.310.70">
    <property type="match status" value="1"/>
</dbReference>
<accession>A0A3E2BK29</accession>
<feature type="chain" id="PRO_5017697452" evidence="1">
    <location>
        <begin position="21"/>
        <end position="570"/>
    </location>
</feature>
<dbReference type="SUPFAM" id="SSF51338">
    <property type="entry name" value="Composite domain of metallo-dependent hydrolases"/>
    <property type="match status" value="1"/>
</dbReference>
<dbReference type="PANTHER" id="PTHR22642:SF2">
    <property type="entry name" value="PROTEIN LONG AFTER FAR-RED 3"/>
    <property type="match status" value="1"/>
</dbReference>
<dbReference type="GO" id="GO:0016810">
    <property type="term" value="F:hydrolase activity, acting on carbon-nitrogen (but not peptide) bonds"/>
    <property type="evidence" value="ECO:0007669"/>
    <property type="project" value="InterPro"/>
</dbReference>
<dbReference type="EMBL" id="QUAH01000013">
    <property type="protein sequence ID" value="RFT15044.1"/>
    <property type="molecule type" value="Genomic_DNA"/>
</dbReference>
<dbReference type="Proteomes" id="UP000257323">
    <property type="component" value="Unassembled WGS sequence"/>
</dbReference>
<proteinExistence type="predicted"/>
<dbReference type="CDD" id="cd01300">
    <property type="entry name" value="YtcJ_like"/>
    <property type="match status" value="1"/>
</dbReference>
<dbReference type="Gene3D" id="3.20.20.140">
    <property type="entry name" value="Metal-dependent hydrolases"/>
    <property type="match status" value="1"/>
</dbReference>
<dbReference type="PANTHER" id="PTHR22642">
    <property type="entry name" value="IMIDAZOLONEPROPIONASE"/>
    <property type="match status" value="1"/>
</dbReference>
<evidence type="ECO:0000256" key="1">
    <source>
        <dbReference type="SAM" id="SignalP"/>
    </source>
</evidence>
<dbReference type="Gene3D" id="2.30.40.10">
    <property type="entry name" value="Urease, subunit C, domain 1"/>
    <property type="match status" value="1"/>
</dbReference>
<protein>
    <submittedName>
        <fullName evidence="3">Exoenzymes regulatory protein AepA in lipid-linked oligosaccharide synthesis cluster</fullName>
    </submittedName>
</protein>
<evidence type="ECO:0000313" key="4">
    <source>
        <dbReference type="Proteomes" id="UP000257323"/>
    </source>
</evidence>
<gene>
    <name evidence="3" type="ORF">OP8BY_0675</name>
</gene>
<dbReference type="SUPFAM" id="SSF51556">
    <property type="entry name" value="Metallo-dependent hydrolases"/>
    <property type="match status" value="1"/>
</dbReference>
<comment type="caution">
    <text evidence="3">The sequence shown here is derived from an EMBL/GenBank/DDBJ whole genome shotgun (WGS) entry which is preliminary data.</text>
</comment>
<dbReference type="PROSITE" id="PS51257">
    <property type="entry name" value="PROKAR_LIPOPROTEIN"/>
    <property type="match status" value="1"/>
</dbReference>
<dbReference type="InterPro" id="IPR013108">
    <property type="entry name" value="Amidohydro_3"/>
</dbReference>
<dbReference type="InterPro" id="IPR032466">
    <property type="entry name" value="Metal_Hydrolase"/>
</dbReference>
<dbReference type="Pfam" id="PF07969">
    <property type="entry name" value="Amidohydro_3"/>
    <property type="match status" value="1"/>
</dbReference>
<organism evidence="3 4">
    <name type="scientific">Candidatus Saccharicenans subterraneus</name>
    <dbReference type="NCBI Taxonomy" id="2508984"/>
    <lineage>
        <taxon>Bacteria</taxon>
        <taxon>Candidatus Aminicenantota</taxon>
        <taxon>Candidatus Aminicenantia</taxon>
        <taxon>Candidatus Aminicenantales</taxon>
        <taxon>Candidatus Saccharicenantaceae</taxon>
        <taxon>Candidatus Saccharicenans</taxon>
    </lineage>
</organism>
<dbReference type="AlphaFoldDB" id="A0A3E2BK29"/>
<dbReference type="InterPro" id="IPR011059">
    <property type="entry name" value="Metal-dep_hydrolase_composite"/>
</dbReference>
<keyword evidence="1" id="KW-0732">Signal</keyword>
<name>A0A3E2BK29_9BACT</name>
<reference evidence="3 4" key="1">
    <citation type="submission" date="2018-08" db="EMBL/GenBank/DDBJ databases">
        <title>Genome analysis of the thermophilic bacterium of the candidate phylum Aminicenantes from deep subsurface aquifer revealed its physiology and ecological role.</title>
        <authorList>
            <person name="Kadnikov V.V."/>
            <person name="Mardanov A.V."/>
            <person name="Beletsky A.V."/>
            <person name="Karnachuk O.V."/>
            <person name="Ravin N.V."/>
        </authorList>
    </citation>
    <scope>NUCLEOTIDE SEQUENCE [LARGE SCALE GENOMIC DNA]</scope>
    <source>
        <strain evidence="3">BY38</strain>
    </source>
</reference>
<evidence type="ECO:0000313" key="3">
    <source>
        <dbReference type="EMBL" id="RFT15044.1"/>
    </source>
</evidence>
<feature type="domain" description="Amidohydrolase 3" evidence="2">
    <location>
        <begin position="77"/>
        <end position="558"/>
    </location>
</feature>
<evidence type="ECO:0000259" key="2">
    <source>
        <dbReference type="Pfam" id="PF07969"/>
    </source>
</evidence>